<dbReference type="AlphaFoldDB" id="A0A8J8T3K8"/>
<proteinExistence type="predicted"/>
<keyword evidence="4" id="KW-1185">Reference proteome</keyword>
<protein>
    <submittedName>
        <fullName evidence="3">Uncharacterized protein</fullName>
    </submittedName>
</protein>
<feature type="transmembrane region" description="Helical" evidence="2">
    <location>
        <begin position="12"/>
        <end position="30"/>
    </location>
</feature>
<evidence type="ECO:0000313" key="4">
    <source>
        <dbReference type="Proteomes" id="UP000785679"/>
    </source>
</evidence>
<accession>A0A8J8T3K8</accession>
<sequence>MNNIISLEQYLTLLGFSLNYLLFKLALQFGDKYRMAQKTNNLKTCLSKDLLLLLPCDATRRKYDLQMRKRINFLGFFLLILRLANIMFRVLNYEAISECVQSPQFLLLGIGVQIIAQLLSLKWMWAMKTLSFIVVLSFLNMRFCEHMLDNESDMAVMVDTLIFDIFSTLLLSYSWVLTVVASLILKASLYEMFTVTENLTYKLIMYPLSLCQIVQFATIYLIEKDRKQSFLRQLEAKEKERSLRAILNSMYQVIAVFQNTSVLKSDKIIQDSAQDQTFHTNGPFNPESHANDVIESKRFRLLFKNRFLSFLATLPRQLSVKQVEGDVETDPADVPLFQEIIIDKQNSSHSIYGGVESSLQHDGELGHSASLKQLKLDHRVNTLRQIITLPNMRSRLFMLSERARKGPVVAFLNNHQVAHGDIYLTDEKSQDQESSSSNQERQDAELQKMRFAVQEDAVLQVTSQVIEFEGEEANLITMQKVNTDELAQMGLIYTKEGRNSGKNLDALRTVIESFRKEIKQKRQ</sequence>
<keyword evidence="2" id="KW-0812">Transmembrane</keyword>
<reference evidence="3" key="1">
    <citation type="submission" date="2019-06" db="EMBL/GenBank/DDBJ databases">
        <authorList>
            <person name="Zheng W."/>
        </authorList>
    </citation>
    <scope>NUCLEOTIDE SEQUENCE</scope>
    <source>
        <strain evidence="3">QDHG01</strain>
    </source>
</reference>
<organism evidence="3 4">
    <name type="scientific">Halteria grandinella</name>
    <dbReference type="NCBI Taxonomy" id="5974"/>
    <lineage>
        <taxon>Eukaryota</taxon>
        <taxon>Sar</taxon>
        <taxon>Alveolata</taxon>
        <taxon>Ciliophora</taxon>
        <taxon>Intramacronucleata</taxon>
        <taxon>Spirotrichea</taxon>
        <taxon>Stichotrichia</taxon>
        <taxon>Sporadotrichida</taxon>
        <taxon>Halteriidae</taxon>
        <taxon>Halteria</taxon>
    </lineage>
</organism>
<dbReference type="Proteomes" id="UP000785679">
    <property type="component" value="Unassembled WGS sequence"/>
</dbReference>
<keyword evidence="2" id="KW-0472">Membrane</keyword>
<evidence type="ECO:0000313" key="3">
    <source>
        <dbReference type="EMBL" id="TNV80555.1"/>
    </source>
</evidence>
<comment type="caution">
    <text evidence="3">The sequence shown here is derived from an EMBL/GenBank/DDBJ whole genome shotgun (WGS) entry which is preliminary data.</text>
</comment>
<feature type="region of interest" description="Disordered" evidence="1">
    <location>
        <begin position="426"/>
        <end position="445"/>
    </location>
</feature>
<feature type="transmembrane region" description="Helical" evidence="2">
    <location>
        <begin position="161"/>
        <end position="184"/>
    </location>
</feature>
<keyword evidence="2" id="KW-1133">Transmembrane helix</keyword>
<dbReference type="EMBL" id="RRYP01007354">
    <property type="protein sequence ID" value="TNV80555.1"/>
    <property type="molecule type" value="Genomic_DNA"/>
</dbReference>
<evidence type="ECO:0000256" key="2">
    <source>
        <dbReference type="SAM" id="Phobius"/>
    </source>
</evidence>
<feature type="transmembrane region" description="Helical" evidence="2">
    <location>
        <begin position="71"/>
        <end position="88"/>
    </location>
</feature>
<gene>
    <name evidence="3" type="ORF">FGO68_gene1486</name>
</gene>
<name>A0A8J8T3K8_HALGN</name>
<feature type="transmembrane region" description="Helical" evidence="2">
    <location>
        <begin position="204"/>
        <end position="222"/>
    </location>
</feature>
<feature type="transmembrane region" description="Helical" evidence="2">
    <location>
        <begin position="123"/>
        <end position="141"/>
    </location>
</feature>
<evidence type="ECO:0000256" key="1">
    <source>
        <dbReference type="SAM" id="MobiDB-lite"/>
    </source>
</evidence>